<organism evidence="1">
    <name type="scientific">marine sediment metagenome</name>
    <dbReference type="NCBI Taxonomy" id="412755"/>
    <lineage>
        <taxon>unclassified sequences</taxon>
        <taxon>metagenomes</taxon>
        <taxon>ecological metagenomes</taxon>
    </lineage>
</organism>
<dbReference type="EMBL" id="LAZR01007299">
    <property type="protein sequence ID" value="KKM86139.1"/>
    <property type="molecule type" value="Genomic_DNA"/>
</dbReference>
<feature type="non-terminal residue" evidence="1">
    <location>
        <position position="1"/>
    </location>
</feature>
<comment type="caution">
    <text evidence="1">The sequence shown here is derived from an EMBL/GenBank/DDBJ whole genome shotgun (WGS) entry which is preliminary data.</text>
</comment>
<name>A0A0F9KUY1_9ZZZZ</name>
<reference evidence="1" key="1">
    <citation type="journal article" date="2015" name="Nature">
        <title>Complex archaea that bridge the gap between prokaryotes and eukaryotes.</title>
        <authorList>
            <person name="Spang A."/>
            <person name="Saw J.H."/>
            <person name="Jorgensen S.L."/>
            <person name="Zaremba-Niedzwiedzka K."/>
            <person name="Martijn J."/>
            <person name="Lind A.E."/>
            <person name="van Eijk R."/>
            <person name="Schleper C."/>
            <person name="Guy L."/>
            <person name="Ettema T.J."/>
        </authorList>
    </citation>
    <scope>NUCLEOTIDE SEQUENCE</scope>
</reference>
<protein>
    <submittedName>
        <fullName evidence="1">Uncharacterized protein</fullName>
    </submittedName>
</protein>
<sequence length="50" mass="5669">RHFLDADEEDRASMLAFIEGGGLRQVRELQLRHRDGTPTSADLEEWADSA</sequence>
<proteinExistence type="predicted"/>
<gene>
    <name evidence="1" type="ORF">LCGC14_1281940</name>
</gene>
<evidence type="ECO:0000313" key="1">
    <source>
        <dbReference type="EMBL" id="KKM86139.1"/>
    </source>
</evidence>
<dbReference type="AlphaFoldDB" id="A0A0F9KUY1"/>
<accession>A0A0F9KUY1</accession>